<feature type="transmembrane region" description="Helical" evidence="1">
    <location>
        <begin position="150"/>
        <end position="173"/>
    </location>
</feature>
<feature type="transmembrane region" description="Helical" evidence="1">
    <location>
        <begin position="118"/>
        <end position="138"/>
    </location>
</feature>
<dbReference type="AlphaFoldDB" id="A0A9P9II77"/>
<sequence>MAHVNHAFRLCGSRFLRPTTTRLMGATPVLSRLHCVGFAPVLFSTSARHWTKTTTCQKTCHKSNIAENPQLLSISSSSFWKSRPTWNRASVNTLRCLVGCTLGDFTAMWLLQLNYPELGMGVIMPISMISGISTSILLETVMLRIGRDGLSWLAACKTAIGMSFISMITMEIAENAVDYYLTGGTVSFDTPGFWVAALAAMAAGFLAPLPYNYIRLRKFGKACH</sequence>
<reference evidence="3" key="1">
    <citation type="journal article" date="2021" name="Nat. Commun.">
        <title>Genetic determinants of endophytism in the Arabidopsis root mycobiome.</title>
        <authorList>
            <person name="Mesny F."/>
            <person name="Miyauchi S."/>
            <person name="Thiergart T."/>
            <person name="Pickel B."/>
            <person name="Atanasova L."/>
            <person name="Karlsson M."/>
            <person name="Huettel B."/>
            <person name="Barry K.W."/>
            <person name="Haridas S."/>
            <person name="Chen C."/>
            <person name="Bauer D."/>
            <person name="Andreopoulos W."/>
            <person name="Pangilinan J."/>
            <person name="LaButti K."/>
            <person name="Riley R."/>
            <person name="Lipzen A."/>
            <person name="Clum A."/>
            <person name="Drula E."/>
            <person name="Henrissat B."/>
            <person name="Kohler A."/>
            <person name="Grigoriev I.V."/>
            <person name="Martin F.M."/>
            <person name="Hacquard S."/>
        </authorList>
    </citation>
    <scope>NUCLEOTIDE SEQUENCE</scope>
    <source>
        <strain evidence="3">MPI-CAGE-AT-0021</strain>
    </source>
</reference>
<feature type="transmembrane region" description="Helical" evidence="1">
    <location>
        <begin position="93"/>
        <end position="112"/>
    </location>
</feature>
<comment type="caution">
    <text evidence="3">The sequence shown here is derived from an EMBL/GenBank/DDBJ whole genome shotgun (WGS) entry which is preliminary data.</text>
</comment>
<protein>
    <recommendedName>
        <fullName evidence="2">DUF4396 domain-containing protein</fullName>
    </recommendedName>
</protein>
<gene>
    <name evidence="3" type="ORF">B0J13DRAFT_485840</name>
</gene>
<feature type="transmembrane region" description="Helical" evidence="1">
    <location>
        <begin position="193"/>
        <end position="214"/>
    </location>
</feature>
<proteinExistence type="predicted"/>
<evidence type="ECO:0000256" key="1">
    <source>
        <dbReference type="SAM" id="Phobius"/>
    </source>
</evidence>
<dbReference type="Pfam" id="PF14342">
    <property type="entry name" value="DUF4396"/>
    <property type="match status" value="1"/>
</dbReference>
<keyword evidence="1" id="KW-0472">Membrane</keyword>
<evidence type="ECO:0000259" key="2">
    <source>
        <dbReference type="Pfam" id="PF14342"/>
    </source>
</evidence>
<dbReference type="InterPro" id="IPR025509">
    <property type="entry name" value="DUF4396"/>
</dbReference>
<organism evidence="3 4">
    <name type="scientific">Dactylonectria estremocensis</name>
    <dbReference type="NCBI Taxonomy" id="1079267"/>
    <lineage>
        <taxon>Eukaryota</taxon>
        <taxon>Fungi</taxon>
        <taxon>Dikarya</taxon>
        <taxon>Ascomycota</taxon>
        <taxon>Pezizomycotina</taxon>
        <taxon>Sordariomycetes</taxon>
        <taxon>Hypocreomycetidae</taxon>
        <taxon>Hypocreales</taxon>
        <taxon>Nectriaceae</taxon>
        <taxon>Dactylonectria</taxon>
    </lineage>
</organism>
<dbReference type="InterPro" id="IPR036259">
    <property type="entry name" value="MFS_trans_sf"/>
</dbReference>
<dbReference type="EMBL" id="JAGMUU010000028">
    <property type="protein sequence ID" value="KAH7120245.1"/>
    <property type="molecule type" value="Genomic_DNA"/>
</dbReference>
<evidence type="ECO:0000313" key="4">
    <source>
        <dbReference type="Proteomes" id="UP000717696"/>
    </source>
</evidence>
<dbReference type="OrthoDB" id="2128064at2759"/>
<keyword evidence="1" id="KW-0812">Transmembrane</keyword>
<name>A0A9P9II77_9HYPO</name>
<dbReference type="Proteomes" id="UP000717696">
    <property type="component" value="Unassembled WGS sequence"/>
</dbReference>
<keyword evidence="1" id="KW-1133">Transmembrane helix</keyword>
<dbReference type="SUPFAM" id="SSF103473">
    <property type="entry name" value="MFS general substrate transporter"/>
    <property type="match status" value="1"/>
</dbReference>
<keyword evidence="4" id="KW-1185">Reference proteome</keyword>
<feature type="domain" description="DUF4396" evidence="2">
    <location>
        <begin position="85"/>
        <end position="221"/>
    </location>
</feature>
<evidence type="ECO:0000313" key="3">
    <source>
        <dbReference type="EMBL" id="KAH7120245.1"/>
    </source>
</evidence>
<accession>A0A9P9II77</accession>